<dbReference type="EMBL" id="LN483167">
    <property type="protein sequence ID" value="CDZ96767.1"/>
    <property type="molecule type" value="Genomic_DNA"/>
</dbReference>
<protein>
    <submittedName>
        <fullName evidence="3">Zinc finger C2H2-type/integrase DNA-binding domain</fullName>
    </submittedName>
</protein>
<evidence type="ECO:0000256" key="1">
    <source>
        <dbReference type="SAM" id="MobiDB-lite"/>
    </source>
</evidence>
<feature type="compositionally biased region" description="Low complexity" evidence="1">
    <location>
        <begin position="16"/>
        <end position="30"/>
    </location>
</feature>
<dbReference type="SMART" id="SM00355">
    <property type="entry name" value="ZnF_C2H2"/>
    <property type="match status" value="1"/>
</dbReference>
<accession>A0A0F7SIJ2</accession>
<evidence type="ECO:0000259" key="2">
    <source>
        <dbReference type="PROSITE" id="PS00028"/>
    </source>
</evidence>
<dbReference type="InterPro" id="IPR013087">
    <property type="entry name" value="Znf_C2H2_type"/>
</dbReference>
<organism evidence="3">
    <name type="scientific">Phaffia rhodozyma</name>
    <name type="common">Yeast</name>
    <name type="synonym">Xanthophyllomyces dendrorhous</name>
    <dbReference type="NCBI Taxonomy" id="264483"/>
    <lineage>
        <taxon>Eukaryota</taxon>
        <taxon>Fungi</taxon>
        <taxon>Dikarya</taxon>
        <taxon>Basidiomycota</taxon>
        <taxon>Agaricomycotina</taxon>
        <taxon>Tremellomycetes</taxon>
        <taxon>Cystofilobasidiales</taxon>
        <taxon>Mrakiaceae</taxon>
        <taxon>Phaffia</taxon>
    </lineage>
</organism>
<dbReference type="GO" id="GO:0003677">
    <property type="term" value="F:DNA binding"/>
    <property type="evidence" value="ECO:0007669"/>
    <property type="project" value="UniProtKB-KW"/>
</dbReference>
<proteinExistence type="predicted"/>
<keyword evidence="3" id="KW-0238">DNA-binding</keyword>
<evidence type="ECO:0000313" key="3">
    <source>
        <dbReference type="EMBL" id="CDZ96767.1"/>
    </source>
</evidence>
<feature type="region of interest" description="Disordered" evidence="1">
    <location>
        <begin position="1"/>
        <end position="40"/>
    </location>
</feature>
<name>A0A0F7SIJ2_PHARH</name>
<sequence>MNPSTVRTSPVPIGDVTPPVVSSPSSWTPPKKISGRSVGLDRQTIPSQLLQTSQHARLATPNDTQIFICIHRGCNKLFPSLPKLQAHQTQVHREGDVPRDTLTWFDPEADAKLDEQDRLAEIDRRAEAARRSFLPLGSGGG</sequence>
<dbReference type="AlphaFoldDB" id="A0A0F7SIJ2"/>
<reference evidence="3" key="1">
    <citation type="submission" date="2014-08" db="EMBL/GenBank/DDBJ databases">
        <authorList>
            <person name="Sharma Rahul"/>
            <person name="Thines Marco"/>
        </authorList>
    </citation>
    <scope>NUCLEOTIDE SEQUENCE</scope>
</reference>
<feature type="domain" description="C2H2-type" evidence="2">
    <location>
        <begin position="69"/>
        <end position="92"/>
    </location>
</feature>
<dbReference type="PROSITE" id="PS00028">
    <property type="entry name" value="ZINC_FINGER_C2H2_1"/>
    <property type="match status" value="1"/>
</dbReference>